<sequence length="392" mass="42291">MASHIPLADRVPLAGRLVLIRADLQSDVQRSLQVGAEGCHAAISVLEAKCRATKKTGVSGGALDDLMGALVSLADIESSSAGTESVMTWRNAVVGAAGEIACAKCCTAERACRGGKDFAHDAETVDDHGLCIKPIKLLFEDAKTITEYAYEYAGGRDLTTVRLSTQLLADSAKGPARQFAVGGSFRVRGEPGVTLFVDAREYSLLSFLASLYVFVHELFSHAKCGVATGTEFSLISVEFSEGWMDWLAAHLFRYISEDCPIVSEGLRWSDVVAVASDYHRARVRPDTGQIENIKNRVGARAAESLYFMFRGVSPEMGQERAFWLTAQFSMGVNVSSVGDEKRASLVTRIGERLGNARTPVEAATMAPTAWIKAAEQFARDRNAIALLETLVA</sequence>
<keyword evidence="2" id="KW-1185">Reference proteome</keyword>
<dbReference type="AlphaFoldDB" id="A0A4P7D8D0"/>
<dbReference type="RefSeq" id="WP_134759321.1">
    <property type="nucleotide sequence ID" value="NZ_CP038151.1"/>
</dbReference>
<accession>A0A4P7D8D0</accession>
<gene>
    <name evidence="1" type="ORF">E1956_41975</name>
</gene>
<dbReference type="KEGG" id="ppai:E1956_41975"/>
<proteinExistence type="predicted"/>
<dbReference type="EMBL" id="CP038151">
    <property type="protein sequence ID" value="QBR03677.1"/>
    <property type="molecule type" value="Genomic_DNA"/>
</dbReference>
<protein>
    <submittedName>
        <fullName evidence="1">Uncharacterized protein</fullName>
    </submittedName>
</protein>
<evidence type="ECO:0000313" key="1">
    <source>
        <dbReference type="EMBL" id="QBR03677.1"/>
    </source>
</evidence>
<dbReference type="Proteomes" id="UP000295727">
    <property type="component" value="Chromosome 4"/>
</dbReference>
<reference evidence="1 2" key="1">
    <citation type="submission" date="2019-03" db="EMBL/GenBank/DDBJ databases">
        <title>Paraburkholderia sp. 7MH5, isolated from subtropical forest soil.</title>
        <authorList>
            <person name="Gao Z.-H."/>
            <person name="Qiu L.-H."/>
        </authorList>
    </citation>
    <scope>NUCLEOTIDE SEQUENCE [LARGE SCALE GENOMIC DNA]</scope>
    <source>
        <strain evidence="1 2">7MH5</strain>
    </source>
</reference>
<organism evidence="1 2">
    <name type="scientific">Paraburkholderia pallida</name>
    <dbReference type="NCBI Taxonomy" id="2547399"/>
    <lineage>
        <taxon>Bacteria</taxon>
        <taxon>Pseudomonadati</taxon>
        <taxon>Pseudomonadota</taxon>
        <taxon>Betaproteobacteria</taxon>
        <taxon>Burkholderiales</taxon>
        <taxon>Burkholderiaceae</taxon>
        <taxon>Paraburkholderia</taxon>
    </lineage>
</organism>
<name>A0A4P7D8D0_9BURK</name>
<evidence type="ECO:0000313" key="2">
    <source>
        <dbReference type="Proteomes" id="UP000295727"/>
    </source>
</evidence>